<reference evidence="1 2" key="1">
    <citation type="submission" date="2015-11" db="EMBL/GenBank/DDBJ databases">
        <title>Genomic analysis of 38 Legionella species identifies large and diverse effector repertoires.</title>
        <authorList>
            <person name="Burstein D."/>
            <person name="Amaro F."/>
            <person name="Zusman T."/>
            <person name="Lifshitz Z."/>
            <person name="Cohen O."/>
            <person name="Gilbert J.A."/>
            <person name="Pupko T."/>
            <person name="Shuman H.A."/>
            <person name="Segal G."/>
        </authorList>
    </citation>
    <scope>NUCLEOTIDE SEQUENCE [LARGE SCALE GENOMIC DNA]</scope>
    <source>
        <strain evidence="1 2">JA-26-G1-E2</strain>
    </source>
</reference>
<proteinExistence type="predicted"/>
<evidence type="ECO:0000313" key="2">
    <source>
        <dbReference type="Proteomes" id="UP000054715"/>
    </source>
</evidence>
<name>A0A0W0UZP3_9GAMM</name>
<organism evidence="1 2">
    <name type="scientific">Legionella jamestowniensis</name>
    <dbReference type="NCBI Taxonomy" id="455"/>
    <lineage>
        <taxon>Bacteria</taxon>
        <taxon>Pseudomonadati</taxon>
        <taxon>Pseudomonadota</taxon>
        <taxon>Gammaproteobacteria</taxon>
        <taxon>Legionellales</taxon>
        <taxon>Legionellaceae</taxon>
        <taxon>Legionella</taxon>
    </lineage>
</organism>
<dbReference type="Proteomes" id="UP000054715">
    <property type="component" value="Unassembled WGS sequence"/>
</dbReference>
<accession>A0A0W0UZP3</accession>
<comment type="caution">
    <text evidence="1">The sequence shown here is derived from an EMBL/GenBank/DDBJ whole genome shotgun (WGS) entry which is preliminary data.</text>
</comment>
<dbReference type="AlphaFoldDB" id="A0A0W0UZP3"/>
<dbReference type="RefSeq" id="WP_074881699.1">
    <property type="nucleotide sequence ID" value="NZ_CAAAJF010000003.1"/>
</dbReference>
<dbReference type="OrthoDB" id="5653887at2"/>
<dbReference type="EMBL" id="LNYG01000001">
    <property type="protein sequence ID" value="KTD13323.1"/>
    <property type="molecule type" value="Genomic_DNA"/>
</dbReference>
<protein>
    <submittedName>
        <fullName evidence="1">Uncharacterized protein</fullName>
    </submittedName>
</protein>
<gene>
    <name evidence="1" type="ORF">Ljam_0113</name>
</gene>
<evidence type="ECO:0000313" key="1">
    <source>
        <dbReference type="EMBL" id="KTD13323.1"/>
    </source>
</evidence>
<sequence>MANSTKYMLVRMEKTSSDKSATEAAPVISTSNAKASAKESSMQKLVQECLIKKDQLSNTPYS</sequence>
<dbReference type="STRING" id="455.Ljam_0113"/>